<proteinExistence type="predicted"/>
<protein>
    <recommendedName>
        <fullName evidence="3">Protein kinase</fullName>
    </recommendedName>
</protein>
<dbReference type="SUPFAM" id="SSF56112">
    <property type="entry name" value="Protein kinase-like (PK-like)"/>
    <property type="match status" value="1"/>
</dbReference>
<sequence>MRPAIWARRSDPITGRLFYVNLVTNRLYAKIPSSVTAAMLNLGHEAVANKRAAVETLNRKKATSCQLNVPAKYKPLQVLREGSYGFVCAETDTDTKKNIAIKKITPMVDDEWDAKHT</sequence>
<dbReference type="AlphaFoldDB" id="A0A8S9TXZ0"/>
<accession>A0A8S9TXZ0</accession>
<dbReference type="Proteomes" id="UP000704712">
    <property type="component" value="Unassembled WGS sequence"/>
</dbReference>
<dbReference type="InterPro" id="IPR011009">
    <property type="entry name" value="Kinase-like_dom_sf"/>
</dbReference>
<evidence type="ECO:0008006" key="3">
    <source>
        <dbReference type="Google" id="ProtNLM"/>
    </source>
</evidence>
<gene>
    <name evidence="1" type="ORF">GN958_ATG20042</name>
</gene>
<comment type="caution">
    <text evidence="1">The sequence shown here is derived from an EMBL/GenBank/DDBJ whole genome shotgun (WGS) entry which is preliminary data.</text>
</comment>
<evidence type="ECO:0000313" key="2">
    <source>
        <dbReference type="Proteomes" id="UP000704712"/>
    </source>
</evidence>
<dbReference type="EMBL" id="JAACNO010002804">
    <property type="protein sequence ID" value="KAF4130778.1"/>
    <property type="molecule type" value="Genomic_DNA"/>
</dbReference>
<organism evidence="1 2">
    <name type="scientific">Phytophthora infestans</name>
    <name type="common">Potato late blight agent</name>
    <name type="synonym">Botrytis infestans</name>
    <dbReference type="NCBI Taxonomy" id="4787"/>
    <lineage>
        <taxon>Eukaryota</taxon>
        <taxon>Sar</taxon>
        <taxon>Stramenopiles</taxon>
        <taxon>Oomycota</taxon>
        <taxon>Peronosporomycetes</taxon>
        <taxon>Peronosporales</taxon>
        <taxon>Peronosporaceae</taxon>
        <taxon>Phytophthora</taxon>
    </lineage>
</organism>
<dbReference type="Gene3D" id="3.30.200.20">
    <property type="entry name" value="Phosphorylase Kinase, domain 1"/>
    <property type="match status" value="1"/>
</dbReference>
<evidence type="ECO:0000313" key="1">
    <source>
        <dbReference type="EMBL" id="KAF4130778.1"/>
    </source>
</evidence>
<reference evidence="1" key="1">
    <citation type="submission" date="2020-03" db="EMBL/GenBank/DDBJ databases">
        <title>Hybrid Assembly of Korean Phytophthora infestans isolates.</title>
        <authorList>
            <person name="Prokchorchik M."/>
            <person name="Lee Y."/>
            <person name="Seo J."/>
            <person name="Cho J.-H."/>
            <person name="Park Y.-E."/>
            <person name="Jang D.-C."/>
            <person name="Im J.-S."/>
            <person name="Choi J.-G."/>
            <person name="Park H.-J."/>
            <person name="Lee G.-B."/>
            <person name="Lee Y.-G."/>
            <person name="Hong S.-Y."/>
            <person name="Cho K."/>
            <person name="Sohn K.H."/>
        </authorList>
    </citation>
    <scope>NUCLEOTIDE SEQUENCE</scope>
    <source>
        <strain evidence="1">KR_2_A2</strain>
    </source>
</reference>
<name>A0A8S9TXZ0_PHYIN</name>